<reference evidence="1 2" key="1">
    <citation type="submission" date="2023-01" db="EMBL/GenBank/DDBJ databases">
        <title>Vibrio sp. KJ40-1 sp.nov, isolated from marine algae.</title>
        <authorList>
            <person name="Butt M."/>
            <person name="Kim J.M.J."/>
            <person name="Jeon C.O.C."/>
        </authorList>
    </citation>
    <scope>NUCLEOTIDE SEQUENCE [LARGE SCALE GENOMIC DNA]</scope>
    <source>
        <strain evidence="1 2">KJ40-1</strain>
    </source>
</reference>
<accession>A0ABT4YR43</accession>
<protein>
    <recommendedName>
        <fullName evidence="3">Glycosyl transferase family 28 C-terminal domain-containing protein</fullName>
    </recommendedName>
</protein>
<evidence type="ECO:0000313" key="1">
    <source>
        <dbReference type="EMBL" id="MDB1124025.1"/>
    </source>
</evidence>
<sequence length="360" mass="40761">MHICFSITSHGFGHGAISCSVINQVIKIFPNCKITVLSKLPASYLKSRIQGKYEHISIGHDFGMLMHSPIKVDVEESSNNYLQLLKDWDNCVESERRCLAVIKPDLLISNISPISLAAAKSLGLKTASVAPFNWAQIYQAYCLDEQSPQSKLVHQKMNDVYLNVDYIFKPMPNVPDINHDEINIASIASQPEETPLNLLTANKLDIKRNILFALGGFPMPIKLSQLPEIDGWQWLVDQKVSVQRTDLRHFADLSLSFLQLLAASDVVITKPGYGSYCEIATLAKHKKVRVLSLTRPDWPETPYLNAFLKERVPFMEIELSDLEDNKLATFIHKLCELPYPDTLPCRDGAEHMVYHLQREF</sequence>
<gene>
    <name evidence="1" type="ORF">PGX00_10355</name>
</gene>
<proteinExistence type="predicted"/>
<evidence type="ECO:0008006" key="3">
    <source>
        <dbReference type="Google" id="ProtNLM"/>
    </source>
</evidence>
<dbReference type="PANTHER" id="PTHR38134:SF2">
    <property type="entry name" value="GALACTOKINASE"/>
    <property type="match status" value="1"/>
</dbReference>
<dbReference type="InterPro" id="IPR053205">
    <property type="entry name" value="GHMP_kinase_L-arabinokinase"/>
</dbReference>
<dbReference type="Proteomes" id="UP001210678">
    <property type="component" value="Unassembled WGS sequence"/>
</dbReference>
<evidence type="ECO:0000313" key="2">
    <source>
        <dbReference type="Proteomes" id="UP001210678"/>
    </source>
</evidence>
<organism evidence="1 2">
    <name type="scientific">Vibrio algarum</name>
    <dbReference type="NCBI Taxonomy" id="3020714"/>
    <lineage>
        <taxon>Bacteria</taxon>
        <taxon>Pseudomonadati</taxon>
        <taxon>Pseudomonadota</taxon>
        <taxon>Gammaproteobacteria</taxon>
        <taxon>Vibrionales</taxon>
        <taxon>Vibrionaceae</taxon>
        <taxon>Vibrio</taxon>
    </lineage>
</organism>
<comment type="caution">
    <text evidence="1">The sequence shown here is derived from an EMBL/GenBank/DDBJ whole genome shotgun (WGS) entry which is preliminary data.</text>
</comment>
<keyword evidence="2" id="KW-1185">Reference proteome</keyword>
<dbReference type="EMBL" id="JAQLOI010000001">
    <property type="protein sequence ID" value="MDB1124025.1"/>
    <property type="molecule type" value="Genomic_DNA"/>
</dbReference>
<dbReference type="PANTHER" id="PTHR38134">
    <property type="entry name" value="SLR1395 PROTEIN"/>
    <property type="match status" value="1"/>
</dbReference>
<name>A0ABT4YR43_9VIBR</name>